<dbReference type="RefSeq" id="WP_073248180.1">
    <property type="nucleotide sequence ID" value="NZ_FQZQ01000001.1"/>
</dbReference>
<dbReference type="Proteomes" id="UP000183982">
    <property type="component" value="Unassembled WGS sequence"/>
</dbReference>
<dbReference type="AlphaFoldDB" id="A0A1M6ASB5"/>
<keyword evidence="2" id="KW-0560">Oxidoreductase</keyword>
<feature type="domain" description="VOC" evidence="1">
    <location>
        <begin position="4"/>
        <end position="121"/>
    </location>
</feature>
<reference evidence="3" key="1">
    <citation type="submission" date="2016-11" db="EMBL/GenBank/DDBJ databases">
        <authorList>
            <person name="Varghese N."/>
            <person name="Submissions S."/>
        </authorList>
    </citation>
    <scope>NUCLEOTIDE SEQUENCE [LARGE SCALE GENOMIC DNA]</scope>
    <source>
        <strain evidence="3">DSM 100564</strain>
    </source>
</reference>
<dbReference type="CDD" id="cd06587">
    <property type="entry name" value="VOC"/>
    <property type="match status" value="1"/>
</dbReference>
<dbReference type="PROSITE" id="PS51819">
    <property type="entry name" value="VOC"/>
    <property type="match status" value="1"/>
</dbReference>
<protein>
    <submittedName>
        <fullName evidence="2">Catechol 2,3-dioxygenase</fullName>
    </submittedName>
</protein>
<accession>A0A1M6ASB5</accession>
<dbReference type="STRING" id="1470563.SAMN05444000_10132"/>
<dbReference type="EMBL" id="FQZQ01000001">
    <property type="protein sequence ID" value="SHI39365.1"/>
    <property type="molecule type" value="Genomic_DNA"/>
</dbReference>
<evidence type="ECO:0000313" key="2">
    <source>
        <dbReference type="EMBL" id="SHI39365.1"/>
    </source>
</evidence>
<organism evidence="2 3">
    <name type="scientific">Shimia gijangensis</name>
    <dbReference type="NCBI Taxonomy" id="1470563"/>
    <lineage>
        <taxon>Bacteria</taxon>
        <taxon>Pseudomonadati</taxon>
        <taxon>Pseudomonadota</taxon>
        <taxon>Alphaproteobacteria</taxon>
        <taxon>Rhodobacterales</taxon>
        <taxon>Roseobacteraceae</taxon>
    </lineage>
</organism>
<name>A0A1M6ASB5_9RHOB</name>
<dbReference type="InterPro" id="IPR037523">
    <property type="entry name" value="VOC_core"/>
</dbReference>
<dbReference type="Gene3D" id="3.10.180.10">
    <property type="entry name" value="2,3-Dihydroxybiphenyl 1,2-Dioxygenase, domain 1"/>
    <property type="match status" value="1"/>
</dbReference>
<dbReference type="GO" id="GO:0051213">
    <property type="term" value="F:dioxygenase activity"/>
    <property type="evidence" value="ECO:0007669"/>
    <property type="project" value="UniProtKB-KW"/>
</dbReference>
<evidence type="ECO:0000313" key="3">
    <source>
        <dbReference type="Proteomes" id="UP000183982"/>
    </source>
</evidence>
<dbReference type="InterPro" id="IPR004360">
    <property type="entry name" value="Glyas_Fos-R_dOase_dom"/>
</dbReference>
<dbReference type="OrthoDB" id="9792626at2"/>
<dbReference type="Pfam" id="PF00903">
    <property type="entry name" value="Glyoxalase"/>
    <property type="match status" value="1"/>
</dbReference>
<keyword evidence="3" id="KW-1185">Reference proteome</keyword>
<sequence length="123" mass="13724">MQGIQGQITWVYTHDLETSAGFYRDMLRLPVSRDAGTAVIFETTPNAFVGVCEVFGDRTVEPEGGMITFLVDTKDQVDDRFAQLKARGVALGKAPQELDQFGIYSFFCTDPNGYVIEIQTFLK</sequence>
<keyword evidence="2" id="KW-0223">Dioxygenase</keyword>
<gene>
    <name evidence="2" type="ORF">SAMN05444000_10132</name>
</gene>
<dbReference type="InterPro" id="IPR029068">
    <property type="entry name" value="Glyas_Bleomycin-R_OHBP_Dase"/>
</dbReference>
<evidence type="ECO:0000259" key="1">
    <source>
        <dbReference type="PROSITE" id="PS51819"/>
    </source>
</evidence>
<dbReference type="SUPFAM" id="SSF54593">
    <property type="entry name" value="Glyoxalase/Bleomycin resistance protein/Dihydroxybiphenyl dioxygenase"/>
    <property type="match status" value="1"/>
</dbReference>
<proteinExistence type="predicted"/>